<sequence>MERPLFSVLLALGVVMGCLLGAAYARARRGWADYQTIKKSVPGSRRTAWLLIRLVTTRIGVVALLLLGAVAYAAVGPDHERADPGPAPSVTPSPTPTVRADR</sequence>
<dbReference type="AlphaFoldDB" id="A0A1C6RVD9"/>
<feature type="transmembrane region" description="Helical" evidence="2">
    <location>
        <begin position="6"/>
        <end position="27"/>
    </location>
</feature>
<feature type="region of interest" description="Disordered" evidence="1">
    <location>
        <begin position="80"/>
        <end position="102"/>
    </location>
</feature>
<keyword evidence="4" id="KW-1185">Reference proteome</keyword>
<organism evidence="3 4">
    <name type="scientific">Micromonospora rhizosphaerae</name>
    <dbReference type="NCBI Taxonomy" id="568872"/>
    <lineage>
        <taxon>Bacteria</taxon>
        <taxon>Bacillati</taxon>
        <taxon>Actinomycetota</taxon>
        <taxon>Actinomycetes</taxon>
        <taxon>Micromonosporales</taxon>
        <taxon>Micromonosporaceae</taxon>
        <taxon>Micromonospora</taxon>
    </lineage>
</organism>
<evidence type="ECO:0000256" key="2">
    <source>
        <dbReference type="SAM" id="Phobius"/>
    </source>
</evidence>
<dbReference type="STRING" id="568872.GA0070624_2222"/>
<gene>
    <name evidence="3" type="ORF">GA0070624_2222</name>
</gene>
<evidence type="ECO:0000313" key="4">
    <source>
        <dbReference type="Proteomes" id="UP000199413"/>
    </source>
</evidence>
<dbReference type="RefSeq" id="WP_091339854.1">
    <property type="nucleotide sequence ID" value="NZ_FMHV01000002.1"/>
</dbReference>
<keyword evidence="2" id="KW-0812">Transmembrane</keyword>
<feature type="compositionally biased region" description="Pro residues" evidence="1">
    <location>
        <begin position="85"/>
        <end position="95"/>
    </location>
</feature>
<dbReference type="PROSITE" id="PS51257">
    <property type="entry name" value="PROKAR_LIPOPROTEIN"/>
    <property type="match status" value="1"/>
</dbReference>
<dbReference type="Proteomes" id="UP000199413">
    <property type="component" value="Unassembled WGS sequence"/>
</dbReference>
<keyword evidence="2" id="KW-0472">Membrane</keyword>
<protein>
    <submittedName>
        <fullName evidence="3">Uncharacterized protein</fullName>
    </submittedName>
</protein>
<accession>A0A1C6RVD9</accession>
<dbReference type="OrthoDB" id="3404996at2"/>
<evidence type="ECO:0000256" key="1">
    <source>
        <dbReference type="SAM" id="MobiDB-lite"/>
    </source>
</evidence>
<proteinExistence type="predicted"/>
<name>A0A1C6RVD9_9ACTN</name>
<evidence type="ECO:0000313" key="3">
    <source>
        <dbReference type="EMBL" id="SCL21094.1"/>
    </source>
</evidence>
<keyword evidence="2" id="KW-1133">Transmembrane helix</keyword>
<dbReference type="EMBL" id="FMHV01000002">
    <property type="protein sequence ID" value="SCL21094.1"/>
    <property type="molecule type" value="Genomic_DNA"/>
</dbReference>
<reference evidence="4" key="1">
    <citation type="submission" date="2016-06" db="EMBL/GenBank/DDBJ databases">
        <authorList>
            <person name="Varghese N."/>
            <person name="Submissions Spin"/>
        </authorList>
    </citation>
    <scope>NUCLEOTIDE SEQUENCE [LARGE SCALE GENOMIC DNA]</scope>
    <source>
        <strain evidence="4">DSM 45431</strain>
    </source>
</reference>
<feature type="transmembrane region" description="Helical" evidence="2">
    <location>
        <begin position="48"/>
        <end position="75"/>
    </location>
</feature>